<reference evidence="1" key="2">
    <citation type="journal article" date="2020" name="Microorganisms">
        <title>Osmotic Adaptation and Compatible Solute Biosynthesis of Phototrophic Bacteria as Revealed from Genome Analyses.</title>
        <authorList>
            <person name="Imhoff J.F."/>
            <person name="Rahn T."/>
            <person name="Kunzel S."/>
            <person name="Keller A."/>
            <person name="Neulinger S.C."/>
        </authorList>
    </citation>
    <scope>NUCLEOTIDE SEQUENCE</scope>
    <source>
        <strain evidence="1">DSM 11080</strain>
    </source>
</reference>
<organism evidence="1 2">
    <name type="scientific">Halochromatium glycolicum</name>
    <dbReference type="NCBI Taxonomy" id="85075"/>
    <lineage>
        <taxon>Bacteria</taxon>
        <taxon>Pseudomonadati</taxon>
        <taxon>Pseudomonadota</taxon>
        <taxon>Gammaproteobacteria</taxon>
        <taxon>Chromatiales</taxon>
        <taxon>Chromatiaceae</taxon>
        <taxon>Halochromatium</taxon>
    </lineage>
</organism>
<evidence type="ECO:0000313" key="2">
    <source>
        <dbReference type="Proteomes" id="UP001296776"/>
    </source>
</evidence>
<dbReference type="AlphaFoldDB" id="A0AAJ0U529"/>
<keyword evidence="2" id="KW-1185">Reference proteome</keyword>
<sequence>MLRDDYVAAAKRCFSDGQLLLRAARFANATHLFGLGAECALKVLLQDHTGVVEVRQAHLPELRDHARKTLCRRQDVGIQQLLNKTDYMDGWKIESRYWPDAAFSEDRCRLHWDHCRRTLIAANLGV</sequence>
<comment type="caution">
    <text evidence="1">The sequence shown here is derived from an EMBL/GenBank/DDBJ whole genome shotgun (WGS) entry which is preliminary data.</text>
</comment>
<name>A0AAJ0U529_9GAMM</name>
<dbReference type="Proteomes" id="UP001296776">
    <property type="component" value="Unassembled WGS sequence"/>
</dbReference>
<evidence type="ECO:0008006" key="3">
    <source>
        <dbReference type="Google" id="ProtNLM"/>
    </source>
</evidence>
<proteinExistence type="predicted"/>
<gene>
    <name evidence="1" type="ORF">CKO40_10545</name>
</gene>
<reference evidence="1" key="1">
    <citation type="submission" date="2017-08" db="EMBL/GenBank/DDBJ databases">
        <authorList>
            <person name="Imhoff J.F."/>
            <person name="Rahn T."/>
            <person name="Kuenzel S."/>
            <person name="Neulinger S.C."/>
        </authorList>
    </citation>
    <scope>NUCLEOTIDE SEQUENCE</scope>
    <source>
        <strain evidence="1">DSM 11080</strain>
    </source>
</reference>
<accession>A0AAJ0U529</accession>
<protein>
    <recommendedName>
        <fullName evidence="3">HEPN domain-containing protein</fullName>
    </recommendedName>
</protein>
<evidence type="ECO:0000313" key="1">
    <source>
        <dbReference type="EMBL" id="MBK1704965.1"/>
    </source>
</evidence>
<dbReference type="EMBL" id="NRSJ01000017">
    <property type="protein sequence ID" value="MBK1704965.1"/>
    <property type="molecule type" value="Genomic_DNA"/>
</dbReference>